<dbReference type="InParanoid" id="A0A1D6E7P1"/>
<dbReference type="PANTHER" id="PTHR21068:SF36">
    <property type="entry name" value="SENESCENCE_DEHYDRATION-ASSOCIATED PROTEIN-LIKE PROTEIN"/>
    <property type="match status" value="1"/>
</dbReference>
<feature type="compositionally biased region" description="Basic residues" evidence="1">
    <location>
        <begin position="177"/>
        <end position="188"/>
    </location>
</feature>
<dbReference type="PaxDb" id="4577-AC233903.1_FGP001"/>
<proteinExistence type="predicted"/>
<reference evidence="2" key="1">
    <citation type="submission" date="2015-12" db="EMBL/GenBank/DDBJ databases">
        <title>Update maize B73 reference genome by single molecule sequencing technologies.</title>
        <authorList>
            <consortium name="Maize Genome Sequencing Project"/>
            <person name="Ware D."/>
        </authorList>
    </citation>
    <scope>NUCLEOTIDE SEQUENCE [LARGE SCALE GENOMIC DNA]</scope>
    <source>
        <tissue evidence="2">Seedling</tissue>
    </source>
</reference>
<organism evidence="2">
    <name type="scientific">Zea mays</name>
    <name type="common">Maize</name>
    <dbReference type="NCBI Taxonomy" id="4577"/>
    <lineage>
        <taxon>Eukaryota</taxon>
        <taxon>Viridiplantae</taxon>
        <taxon>Streptophyta</taxon>
        <taxon>Embryophyta</taxon>
        <taxon>Tracheophyta</taxon>
        <taxon>Spermatophyta</taxon>
        <taxon>Magnoliopsida</taxon>
        <taxon>Liliopsida</taxon>
        <taxon>Poales</taxon>
        <taxon>Poaceae</taxon>
        <taxon>PACMAD clade</taxon>
        <taxon>Panicoideae</taxon>
        <taxon>Andropogonodae</taxon>
        <taxon>Andropogoneae</taxon>
        <taxon>Tripsacinae</taxon>
        <taxon>Zea</taxon>
    </lineage>
</organism>
<evidence type="ECO:0000256" key="1">
    <source>
        <dbReference type="SAM" id="MobiDB-lite"/>
    </source>
</evidence>
<feature type="region of interest" description="Disordered" evidence="1">
    <location>
        <begin position="163"/>
        <end position="188"/>
    </location>
</feature>
<accession>A0A1D6E7P1</accession>
<dbReference type="eggNOG" id="ENOG502QU8I">
    <property type="taxonomic scope" value="Eukaryota"/>
</dbReference>
<dbReference type="EMBL" id="CM007648">
    <property type="protein sequence ID" value="ONM16440.1"/>
    <property type="molecule type" value="Genomic_DNA"/>
</dbReference>
<gene>
    <name evidence="2" type="ORF">ZEAMMB73_Zm00001d003218</name>
</gene>
<dbReference type="PANTHER" id="PTHR21068">
    <property type="entry name" value="SPARTIN"/>
    <property type="match status" value="1"/>
</dbReference>
<sequence>METRDPPWQRTQSCRGSSDRQYVFGERWKEGKEGLTKDDVVVATAVRVGRDQGWPLARDEPIVRLDPLHYLFTLPADKDWTFLNYGVSFNAVADTSVLTSLDGLLLRAFLRGGGPAVQGLQDTAAAGVGCCVGDGYWTRSQLGPVVASKAKEAKRERLRCRIGAPGARRRDPERREARGRRLATPRLA</sequence>
<evidence type="ECO:0000313" key="2">
    <source>
        <dbReference type="EMBL" id="ONM16440.1"/>
    </source>
</evidence>
<name>A0A1D6E7P1_MAIZE</name>
<dbReference type="AlphaFoldDB" id="A0A1D6E7P1"/>
<protein>
    <submittedName>
        <fullName evidence="2">Uncharacterized protein</fullName>
    </submittedName>
</protein>
<dbReference type="InterPro" id="IPR045036">
    <property type="entry name" value="Spartin-like"/>
</dbReference>